<protein>
    <recommendedName>
        <fullName evidence="4">Secreted protein</fullName>
    </recommendedName>
</protein>
<reference evidence="2" key="1">
    <citation type="journal article" date="2020" name="Stud. Mycol.">
        <title>101 Dothideomycetes genomes: a test case for predicting lifestyles and emergence of pathogens.</title>
        <authorList>
            <person name="Haridas S."/>
            <person name="Albert R."/>
            <person name="Binder M."/>
            <person name="Bloem J."/>
            <person name="Labutti K."/>
            <person name="Salamov A."/>
            <person name="Andreopoulos B."/>
            <person name="Baker S."/>
            <person name="Barry K."/>
            <person name="Bills G."/>
            <person name="Bluhm B."/>
            <person name="Cannon C."/>
            <person name="Castanera R."/>
            <person name="Culley D."/>
            <person name="Daum C."/>
            <person name="Ezra D."/>
            <person name="Gonzalez J."/>
            <person name="Henrissat B."/>
            <person name="Kuo A."/>
            <person name="Liang C."/>
            <person name="Lipzen A."/>
            <person name="Lutzoni F."/>
            <person name="Magnuson J."/>
            <person name="Mondo S."/>
            <person name="Nolan M."/>
            <person name="Ohm R."/>
            <person name="Pangilinan J."/>
            <person name="Park H.-J."/>
            <person name="Ramirez L."/>
            <person name="Alfaro M."/>
            <person name="Sun H."/>
            <person name="Tritt A."/>
            <person name="Yoshinaga Y."/>
            <person name="Zwiers L.-H."/>
            <person name="Turgeon B."/>
            <person name="Goodwin S."/>
            <person name="Spatafora J."/>
            <person name="Crous P."/>
            <person name="Grigoriev I."/>
        </authorList>
    </citation>
    <scope>NUCLEOTIDE SEQUENCE</scope>
    <source>
        <strain evidence="2">ATCC 16933</strain>
    </source>
</reference>
<organism evidence="2 3">
    <name type="scientific">Lineolata rhizophorae</name>
    <dbReference type="NCBI Taxonomy" id="578093"/>
    <lineage>
        <taxon>Eukaryota</taxon>
        <taxon>Fungi</taxon>
        <taxon>Dikarya</taxon>
        <taxon>Ascomycota</taxon>
        <taxon>Pezizomycotina</taxon>
        <taxon>Dothideomycetes</taxon>
        <taxon>Dothideomycetes incertae sedis</taxon>
        <taxon>Lineolatales</taxon>
        <taxon>Lineolataceae</taxon>
        <taxon>Lineolata</taxon>
    </lineage>
</organism>
<evidence type="ECO:0008006" key="4">
    <source>
        <dbReference type="Google" id="ProtNLM"/>
    </source>
</evidence>
<keyword evidence="3" id="KW-1185">Reference proteome</keyword>
<evidence type="ECO:0000313" key="2">
    <source>
        <dbReference type="EMBL" id="KAF2456129.1"/>
    </source>
</evidence>
<evidence type="ECO:0000313" key="3">
    <source>
        <dbReference type="Proteomes" id="UP000799766"/>
    </source>
</evidence>
<evidence type="ECO:0000256" key="1">
    <source>
        <dbReference type="SAM" id="SignalP"/>
    </source>
</evidence>
<accession>A0A6A6NWP6</accession>
<dbReference type="AlphaFoldDB" id="A0A6A6NWP6"/>
<sequence>MYARRLGHFFGLLCTPSCVPAVRQASTTSVHNAMLHNALTASPALLRWCWAWMQSMRPYLHALAPFCCHCGAAQGLPHARHRDLRTPVVIHMSKLASATRALESSSTRRA</sequence>
<name>A0A6A6NWP6_9PEZI</name>
<proteinExistence type="predicted"/>
<feature type="signal peptide" evidence="1">
    <location>
        <begin position="1"/>
        <end position="21"/>
    </location>
</feature>
<feature type="chain" id="PRO_5025652089" description="Secreted protein" evidence="1">
    <location>
        <begin position="22"/>
        <end position="110"/>
    </location>
</feature>
<gene>
    <name evidence="2" type="ORF">BDY21DRAFT_56522</name>
</gene>
<dbReference type="EMBL" id="MU001684">
    <property type="protein sequence ID" value="KAF2456129.1"/>
    <property type="molecule type" value="Genomic_DNA"/>
</dbReference>
<dbReference type="Proteomes" id="UP000799766">
    <property type="component" value="Unassembled WGS sequence"/>
</dbReference>
<keyword evidence="1" id="KW-0732">Signal</keyword>